<keyword evidence="1" id="KW-1133">Transmembrane helix</keyword>
<keyword evidence="1" id="KW-0472">Membrane</keyword>
<evidence type="ECO:0000313" key="3">
    <source>
        <dbReference type="Proteomes" id="UP000644727"/>
    </source>
</evidence>
<dbReference type="Gene3D" id="2.40.50.120">
    <property type="match status" value="1"/>
</dbReference>
<dbReference type="InterPro" id="IPR008993">
    <property type="entry name" value="TIMP-like_OB-fold"/>
</dbReference>
<keyword evidence="1" id="KW-0812">Transmembrane</keyword>
<comment type="caution">
    <text evidence="2">The sequence shown here is derived from an EMBL/GenBank/DDBJ whole genome shotgun (WGS) entry which is preliminary data.</text>
</comment>
<proteinExistence type="predicted"/>
<sequence length="200" mass="21229">MTAGRAVDRVRSALVLLTGVVLFCLVGIPYALACDCMPLSFEEAVEQADMIAEITIVGESGRDSDEWGITYVAAVERVWKGEESREIRFTTAEAIPSCGLGRLPEGKTLLVWASGADGNYSSTWCDIPAETEDDVRAQLTRELGEPADLSDQPMPSVDEPVRGADIGVLLVVAAAGLILLVGVAALVGAVILVRRSARAR</sequence>
<name>A0ABR9VY98_9MICO</name>
<keyword evidence="3" id="KW-1185">Reference proteome</keyword>
<reference evidence="2 3" key="1">
    <citation type="submission" date="2020-10" db="EMBL/GenBank/DDBJ databases">
        <title>Draft genome and description of Brachybacterium epidermidis sp nov.</title>
        <authorList>
            <person name="Boxberger M."/>
            <person name="La Scola B."/>
        </authorList>
    </citation>
    <scope>NUCLEOTIDE SEQUENCE [LARGE SCALE GENOMIC DNA]</scope>
    <source>
        <strain evidence="2 3">Marseille-Q2903</strain>
    </source>
</reference>
<evidence type="ECO:0000313" key="2">
    <source>
        <dbReference type="EMBL" id="MBE9403163.1"/>
    </source>
</evidence>
<evidence type="ECO:0008006" key="4">
    <source>
        <dbReference type="Google" id="ProtNLM"/>
    </source>
</evidence>
<protein>
    <recommendedName>
        <fullName evidence="4">Tissue inhibitor of metalloproteinase</fullName>
    </recommendedName>
</protein>
<accession>A0ABR9VY98</accession>
<evidence type="ECO:0000256" key="1">
    <source>
        <dbReference type="SAM" id="Phobius"/>
    </source>
</evidence>
<dbReference type="EMBL" id="JADEYR010000002">
    <property type="protein sequence ID" value="MBE9403163.1"/>
    <property type="molecule type" value="Genomic_DNA"/>
</dbReference>
<organism evidence="2 3">
    <name type="scientific">Brachybacterium epidermidis</name>
    <dbReference type="NCBI Taxonomy" id="2781983"/>
    <lineage>
        <taxon>Bacteria</taxon>
        <taxon>Bacillati</taxon>
        <taxon>Actinomycetota</taxon>
        <taxon>Actinomycetes</taxon>
        <taxon>Micrococcales</taxon>
        <taxon>Dermabacteraceae</taxon>
        <taxon>Brachybacterium</taxon>
    </lineage>
</organism>
<feature type="transmembrane region" description="Helical" evidence="1">
    <location>
        <begin position="166"/>
        <end position="193"/>
    </location>
</feature>
<dbReference type="SUPFAM" id="SSF50242">
    <property type="entry name" value="TIMP-like"/>
    <property type="match status" value="1"/>
</dbReference>
<dbReference type="Proteomes" id="UP000644727">
    <property type="component" value="Unassembled WGS sequence"/>
</dbReference>
<dbReference type="RefSeq" id="WP_193864932.1">
    <property type="nucleotide sequence ID" value="NZ_JADEYR010000002.1"/>
</dbReference>
<gene>
    <name evidence="2" type="ORF">IOE58_02770</name>
</gene>